<comment type="subcellular location">
    <subcellularLocation>
        <location evidence="1">Cell membrane</location>
        <topology evidence="1">Multi-pass membrane protein</topology>
    </subcellularLocation>
</comment>
<evidence type="ECO:0000256" key="7">
    <source>
        <dbReference type="SAM" id="Phobius"/>
    </source>
</evidence>
<dbReference type="InterPro" id="IPR020846">
    <property type="entry name" value="MFS_dom"/>
</dbReference>
<feature type="transmembrane region" description="Helical" evidence="7">
    <location>
        <begin position="285"/>
        <end position="304"/>
    </location>
</feature>
<feature type="region of interest" description="Disordered" evidence="6">
    <location>
        <begin position="532"/>
        <end position="553"/>
    </location>
</feature>
<reference evidence="9 10" key="1">
    <citation type="submission" date="2024-10" db="EMBL/GenBank/DDBJ databases">
        <title>The Natural Products Discovery Center: Release of the First 8490 Sequenced Strains for Exploring Actinobacteria Biosynthetic Diversity.</title>
        <authorList>
            <person name="Kalkreuter E."/>
            <person name="Kautsar S.A."/>
            <person name="Yang D."/>
            <person name="Bader C.D."/>
            <person name="Teijaro C.N."/>
            <person name="Fluegel L."/>
            <person name="Davis C.M."/>
            <person name="Simpson J.R."/>
            <person name="Lauterbach L."/>
            <person name="Steele A.D."/>
            <person name="Gui C."/>
            <person name="Meng S."/>
            <person name="Li G."/>
            <person name="Viehrig K."/>
            <person name="Ye F."/>
            <person name="Su P."/>
            <person name="Kiefer A.F."/>
            <person name="Nichols A."/>
            <person name="Cepeda A.J."/>
            <person name="Yan W."/>
            <person name="Fan B."/>
            <person name="Jiang Y."/>
            <person name="Adhikari A."/>
            <person name="Zheng C.-J."/>
            <person name="Schuster L."/>
            <person name="Cowan T.M."/>
            <person name="Smanski M.J."/>
            <person name="Chevrette M.G."/>
            <person name="De Carvalho L.P.S."/>
            <person name="Shen B."/>
        </authorList>
    </citation>
    <scope>NUCLEOTIDE SEQUENCE [LARGE SCALE GENOMIC DNA]</scope>
    <source>
        <strain evidence="9 10">NPDC004119</strain>
    </source>
</reference>
<proteinExistence type="predicted"/>
<sequence>MSTSSIAPRIPGAEPDTGRLEGASRLRVYTVLAVIVLYTEMAPLQYIMIAPALQKISASFPGVGANLSWVIIVLGLIGAAATPLLGKMSDIWGKKRLFVISGLFFVAGCLIDAVTDNWTWFLIGRGLQAFAISTQIISYGLIRDLLPRKYVPIGLGLTGAGLGFSGILGPVIGGLLVDHYDWRAMFWFLALFVVVLTPIVMLVVPESKLRVKDRFDPIGALLLAAGVLFTLLYLDKGQDWGWGRPSAWAWLVAGLVLLAGFFIIEQRVRRPIMDMKLLLHPRVSMVLLIALFGVFILAVQSYALGYMTQTPSADQLKDVVAQGVVEQAHQVAGVNIPTSIVHVVLDPGYSYGSGFTLLQYALHLGIWSGAVSLIFGPLGGYLARRVGPRTPTLIALAVMAAVGVGYAVAIPSYSWPLFLILSVGFGIGFGFFYAALPNLIVEAVPDKQQGISVGMLGVTLNIGTAIGLAVVTALLNNAPLTARIDVMGHTTVQTIPQVFTDRGYILGFWFVTATTLIALVLAVFMRHGRTPATGGADSSHDSHCAAPADNPAQ</sequence>
<feature type="transmembrane region" description="Helical" evidence="7">
    <location>
        <begin position="246"/>
        <end position="264"/>
    </location>
</feature>
<evidence type="ECO:0000313" key="10">
    <source>
        <dbReference type="Proteomes" id="UP001601442"/>
    </source>
</evidence>
<dbReference type="RefSeq" id="WP_387398474.1">
    <property type="nucleotide sequence ID" value="NZ_JBIAMT010000005.1"/>
</dbReference>
<feature type="transmembrane region" description="Helical" evidence="7">
    <location>
        <begin position="215"/>
        <end position="234"/>
    </location>
</feature>
<comment type="caution">
    <text evidence="9">The sequence shown here is derived from an EMBL/GenBank/DDBJ whole genome shotgun (WGS) entry which is preliminary data.</text>
</comment>
<dbReference type="PANTHER" id="PTHR42718">
    <property type="entry name" value="MAJOR FACILITATOR SUPERFAMILY MULTIDRUG TRANSPORTER MFSC"/>
    <property type="match status" value="1"/>
</dbReference>
<feature type="transmembrane region" description="Helical" evidence="7">
    <location>
        <begin position="28"/>
        <end position="47"/>
    </location>
</feature>
<dbReference type="Proteomes" id="UP001601442">
    <property type="component" value="Unassembled WGS sequence"/>
</dbReference>
<feature type="transmembrane region" description="Helical" evidence="7">
    <location>
        <begin position="453"/>
        <end position="475"/>
    </location>
</feature>
<feature type="transmembrane region" description="Helical" evidence="7">
    <location>
        <begin position="67"/>
        <end position="85"/>
    </location>
</feature>
<feature type="transmembrane region" description="Helical" evidence="7">
    <location>
        <begin position="97"/>
        <end position="114"/>
    </location>
</feature>
<feature type="transmembrane region" description="Helical" evidence="7">
    <location>
        <begin position="360"/>
        <end position="381"/>
    </location>
</feature>
<evidence type="ECO:0000259" key="8">
    <source>
        <dbReference type="PROSITE" id="PS50850"/>
    </source>
</evidence>
<feature type="transmembrane region" description="Helical" evidence="7">
    <location>
        <begin position="120"/>
        <end position="141"/>
    </location>
</feature>
<keyword evidence="2" id="KW-0813">Transport</keyword>
<dbReference type="SUPFAM" id="SSF103473">
    <property type="entry name" value="MFS general substrate transporter"/>
    <property type="match status" value="1"/>
</dbReference>
<dbReference type="PANTHER" id="PTHR42718:SF9">
    <property type="entry name" value="MAJOR FACILITATOR SUPERFAMILY MULTIDRUG TRANSPORTER MFSC"/>
    <property type="match status" value="1"/>
</dbReference>
<evidence type="ECO:0000256" key="3">
    <source>
        <dbReference type="ARBA" id="ARBA00022692"/>
    </source>
</evidence>
<gene>
    <name evidence="9" type="ORF">ACFYU5_25400</name>
</gene>
<dbReference type="Pfam" id="PF07690">
    <property type="entry name" value="MFS_1"/>
    <property type="match status" value="2"/>
</dbReference>
<keyword evidence="10" id="KW-1185">Reference proteome</keyword>
<feature type="transmembrane region" description="Helical" evidence="7">
    <location>
        <begin position="153"/>
        <end position="172"/>
    </location>
</feature>
<dbReference type="Gene3D" id="1.20.1250.20">
    <property type="entry name" value="MFS general substrate transporter like domains"/>
    <property type="match status" value="2"/>
</dbReference>
<feature type="transmembrane region" description="Helical" evidence="7">
    <location>
        <begin position="417"/>
        <end position="441"/>
    </location>
</feature>
<feature type="transmembrane region" description="Helical" evidence="7">
    <location>
        <begin position="184"/>
        <end position="203"/>
    </location>
</feature>
<dbReference type="PROSITE" id="PS50850">
    <property type="entry name" value="MFS"/>
    <property type="match status" value="1"/>
</dbReference>
<name>A0ABW6P9B7_9NOCA</name>
<evidence type="ECO:0000256" key="1">
    <source>
        <dbReference type="ARBA" id="ARBA00004651"/>
    </source>
</evidence>
<protein>
    <submittedName>
        <fullName evidence="9">MFS transporter</fullName>
    </submittedName>
</protein>
<organism evidence="9 10">
    <name type="scientific">Nocardia aobensis</name>
    <dbReference type="NCBI Taxonomy" id="257277"/>
    <lineage>
        <taxon>Bacteria</taxon>
        <taxon>Bacillati</taxon>
        <taxon>Actinomycetota</taxon>
        <taxon>Actinomycetes</taxon>
        <taxon>Mycobacteriales</taxon>
        <taxon>Nocardiaceae</taxon>
        <taxon>Nocardia</taxon>
    </lineage>
</organism>
<accession>A0ABW6P9B7</accession>
<evidence type="ECO:0000256" key="4">
    <source>
        <dbReference type="ARBA" id="ARBA00022989"/>
    </source>
</evidence>
<feature type="transmembrane region" description="Helical" evidence="7">
    <location>
        <begin position="393"/>
        <end position="411"/>
    </location>
</feature>
<dbReference type="EMBL" id="JBIAMT010000005">
    <property type="protein sequence ID" value="MFF0499759.1"/>
    <property type="molecule type" value="Genomic_DNA"/>
</dbReference>
<keyword evidence="5 7" id="KW-0472">Membrane</keyword>
<dbReference type="InterPro" id="IPR011701">
    <property type="entry name" value="MFS"/>
</dbReference>
<dbReference type="InterPro" id="IPR036259">
    <property type="entry name" value="MFS_trans_sf"/>
</dbReference>
<feature type="transmembrane region" description="Helical" evidence="7">
    <location>
        <begin position="504"/>
        <end position="524"/>
    </location>
</feature>
<keyword evidence="4 7" id="KW-1133">Transmembrane helix</keyword>
<evidence type="ECO:0000256" key="5">
    <source>
        <dbReference type="ARBA" id="ARBA00023136"/>
    </source>
</evidence>
<evidence type="ECO:0000313" key="9">
    <source>
        <dbReference type="EMBL" id="MFF0499759.1"/>
    </source>
</evidence>
<evidence type="ECO:0000256" key="2">
    <source>
        <dbReference type="ARBA" id="ARBA00022448"/>
    </source>
</evidence>
<feature type="domain" description="Major facilitator superfamily (MFS) profile" evidence="8">
    <location>
        <begin position="31"/>
        <end position="530"/>
    </location>
</feature>
<keyword evidence="3 7" id="KW-0812">Transmembrane</keyword>
<evidence type="ECO:0000256" key="6">
    <source>
        <dbReference type="SAM" id="MobiDB-lite"/>
    </source>
</evidence>